<accession>A0A9N7N1X3</accession>
<evidence type="ECO:0000313" key="2">
    <source>
        <dbReference type="EMBL" id="CAA0818313.1"/>
    </source>
</evidence>
<comment type="caution">
    <text evidence="2">The sequence shown here is derived from an EMBL/GenBank/DDBJ whole genome shotgun (WGS) entry which is preliminary data.</text>
</comment>
<name>A0A9N7N1X3_STRHE</name>
<dbReference type="EMBL" id="CACSLK010016925">
    <property type="protein sequence ID" value="CAA0818313.1"/>
    <property type="molecule type" value="Genomic_DNA"/>
</dbReference>
<keyword evidence="3" id="KW-1185">Reference proteome</keyword>
<dbReference type="Proteomes" id="UP001153555">
    <property type="component" value="Unassembled WGS sequence"/>
</dbReference>
<dbReference type="PANTHER" id="PTHR33386:SF24">
    <property type="entry name" value="DUF4005 DOMAIN-CONTAINING PROTEIN"/>
    <property type="match status" value="1"/>
</dbReference>
<gene>
    <name evidence="2" type="ORF">SHERM_01172</name>
</gene>
<evidence type="ECO:0000256" key="1">
    <source>
        <dbReference type="SAM" id="MobiDB-lite"/>
    </source>
</evidence>
<reference evidence="2" key="1">
    <citation type="submission" date="2019-12" db="EMBL/GenBank/DDBJ databases">
        <authorList>
            <person name="Scholes J."/>
        </authorList>
    </citation>
    <scope>NUCLEOTIDE SEQUENCE</scope>
</reference>
<feature type="region of interest" description="Disordered" evidence="1">
    <location>
        <begin position="1"/>
        <end position="37"/>
    </location>
</feature>
<evidence type="ECO:0000313" key="3">
    <source>
        <dbReference type="Proteomes" id="UP001153555"/>
    </source>
</evidence>
<organism evidence="2 3">
    <name type="scientific">Striga hermonthica</name>
    <name type="common">Purple witchweed</name>
    <name type="synonym">Buchnera hermonthica</name>
    <dbReference type="NCBI Taxonomy" id="68872"/>
    <lineage>
        <taxon>Eukaryota</taxon>
        <taxon>Viridiplantae</taxon>
        <taxon>Streptophyta</taxon>
        <taxon>Embryophyta</taxon>
        <taxon>Tracheophyta</taxon>
        <taxon>Spermatophyta</taxon>
        <taxon>Magnoliopsida</taxon>
        <taxon>eudicotyledons</taxon>
        <taxon>Gunneridae</taxon>
        <taxon>Pentapetalae</taxon>
        <taxon>asterids</taxon>
        <taxon>lamiids</taxon>
        <taxon>Lamiales</taxon>
        <taxon>Orobanchaceae</taxon>
        <taxon>Buchnereae</taxon>
        <taxon>Striga</taxon>
    </lineage>
</organism>
<sequence length="77" mass="8835">MASSYETSWADQWDPKPMYGQPVDRKSSNHENSTFKFSEKLDKTKAIASSSARKVKSGATTSIQWLKHKYQKTINKH</sequence>
<dbReference type="PANTHER" id="PTHR33386">
    <property type="entry name" value="OS02G0740600 PROTEIN"/>
    <property type="match status" value="1"/>
</dbReference>
<feature type="compositionally biased region" description="Polar residues" evidence="1">
    <location>
        <begin position="1"/>
        <end position="10"/>
    </location>
</feature>
<dbReference type="OrthoDB" id="1905524at2759"/>
<dbReference type="AlphaFoldDB" id="A0A9N7N1X3"/>
<proteinExistence type="predicted"/>
<protein>
    <submittedName>
        <fullName evidence="2">Uncharacterized protein</fullName>
    </submittedName>
</protein>